<comment type="caution">
    <text evidence="1">The sequence shown here is derived from an EMBL/GenBank/DDBJ whole genome shotgun (WGS) entry which is preliminary data.</text>
</comment>
<keyword evidence="2" id="KW-1185">Reference proteome</keyword>
<accession>A0ACB7TIW2</accession>
<name>A0ACB7TIW2_HYAAI</name>
<sequence>MEEVDSVETTGATCSSPNQDGARANQGDAPLEPPGKPEDGVPHEFMEGHGEQVDASREERTSFDVAEETQQEPERMTGIDSESGNVTGKRPHDRGKNERRPSGAATDEPLTKTTHARRPPFRSTAEPPDGAQHGGNAAFASVRTVLRRGVEEGLRDKRRAPGFSTASRWR</sequence>
<reference evidence="1" key="1">
    <citation type="submission" date="2020-05" db="EMBL/GenBank/DDBJ databases">
        <title>Large-scale comparative analyses of tick genomes elucidate their genetic diversity and vector capacities.</title>
        <authorList>
            <person name="Jia N."/>
            <person name="Wang J."/>
            <person name="Shi W."/>
            <person name="Du L."/>
            <person name="Sun Y."/>
            <person name="Zhan W."/>
            <person name="Jiang J."/>
            <person name="Wang Q."/>
            <person name="Zhang B."/>
            <person name="Ji P."/>
            <person name="Sakyi L.B."/>
            <person name="Cui X."/>
            <person name="Yuan T."/>
            <person name="Jiang B."/>
            <person name="Yang W."/>
            <person name="Lam T.T.-Y."/>
            <person name="Chang Q."/>
            <person name="Ding S."/>
            <person name="Wang X."/>
            <person name="Zhu J."/>
            <person name="Ruan X."/>
            <person name="Zhao L."/>
            <person name="Wei J."/>
            <person name="Que T."/>
            <person name="Du C."/>
            <person name="Cheng J."/>
            <person name="Dai P."/>
            <person name="Han X."/>
            <person name="Huang E."/>
            <person name="Gao Y."/>
            <person name="Liu J."/>
            <person name="Shao H."/>
            <person name="Ye R."/>
            <person name="Li L."/>
            <person name="Wei W."/>
            <person name="Wang X."/>
            <person name="Wang C."/>
            <person name="Yang T."/>
            <person name="Huo Q."/>
            <person name="Li W."/>
            <person name="Guo W."/>
            <person name="Chen H."/>
            <person name="Zhou L."/>
            <person name="Ni X."/>
            <person name="Tian J."/>
            <person name="Zhou Y."/>
            <person name="Sheng Y."/>
            <person name="Liu T."/>
            <person name="Pan Y."/>
            <person name="Xia L."/>
            <person name="Li J."/>
            <person name="Zhao F."/>
            <person name="Cao W."/>
        </authorList>
    </citation>
    <scope>NUCLEOTIDE SEQUENCE</scope>
    <source>
        <strain evidence="1">Hyas-2018</strain>
    </source>
</reference>
<dbReference type="Proteomes" id="UP000821845">
    <property type="component" value="Chromosome 1"/>
</dbReference>
<gene>
    <name evidence="1" type="ORF">HPB50_017126</name>
</gene>
<evidence type="ECO:0000313" key="2">
    <source>
        <dbReference type="Proteomes" id="UP000821845"/>
    </source>
</evidence>
<dbReference type="EMBL" id="CM023481">
    <property type="protein sequence ID" value="KAH6947116.1"/>
    <property type="molecule type" value="Genomic_DNA"/>
</dbReference>
<protein>
    <submittedName>
        <fullName evidence="1">Uncharacterized protein</fullName>
    </submittedName>
</protein>
<evidence type="ECO:0000313" key="1">
    <source>
        <dbReference type="EMBL" id="KAH6947116.1"/>
    </source>
</evidence>
<proteinExistence type="predicted"/>
<organism evidence="1 2">
    <name type="scientific">Hyalomma asiaticum</name>
    <name type="common">Tick</name>
    <dbReference type="NCBI Taxonomy" id="266040"/>
    <lineage>
        <taxon>Eukaryota</taxon>
        <taxon>Metazoa</taxon>
        <taxon>Ecdysozoa</taxon>
        <taxon>Arthropoda</taxon>
        <taxon>Chelicerata</taxon>
        <taxon>Arachnida</taxon>
        <taxon>Acari</taxon>
        <taxon>Parasitiformes</taxon>
        <taxon>Ixodida</taxon>
        <taxon>Ixodoidea</taxon>
        <taxon>Ixodidae</taxon>
        <taxon>Hyalomminae</taxon>
        <taxon>Hyalomma</taxon>
    </lineage>
</organism>